<sequence>MPDSILVPVDGSERSAEALEYAIETFPDARITAFHAIEAGQGDLGTFSGMTGDVPDDEPELERSEEILEAARRRADERGATIDTERGRGRPDRLIVKRAEEGDYDVVAIGSHGRDGVARVLLGSVAEKVARRSPIPVLVVR</sequence>
<comment type="caution">
    <text evidence="3">The sequence shown here is derived from an EMBL/GenBank/DDBJ whole genome shotgun (WGS) entry which is preliminary data.</text>
</comment>
<protein>
    <submittedName>
        <fullName evidence="3">Universal stress protein</fullName>
    </submittedName>
</protein>
<accession>A0A3N6PJS7</accession>
<dbReference type="CDD" id="cd00293">
    <property type="entry name" value="USP-like"/>
    <property type="match status" value="1"/>
</dbReference>
<evidence type="ECO:0000256" key="1">
    <source>
        <dbReference type="ARBA" id="ARBA00008791"/>
    </source>
</evidence>
<evidence type="ECO:0000313" key="3">
    <source>
        <dbReference type="EMBL" id="RQH01410.1"/>
    </source>
</evidence>
<dbReference type="AlphaFoldDB" id="A0A3N6PJS7"/>
<dbReference type="Pfam" id="PF00582">
    <property type="entry name" value="Usp"/>
    <property type="match status" value="1"/>
</dbReference>
<dbReference type="PANTHER" id="PTHR46268:SF24">
    <property type="entry name" value="UNIVERSAL STRESS PROTEIN"/>
    <property type="match status" value="1"/>
</dbReference>
<feature type="domain" description="UspA" evidence="2">
    <location>
        <begin position="3"/>
        <end position="141"/>
    </location>
</feature>
<name>A0A3N6PJS7_NATCH</name>
<dbReference type="InterPro" id="IPR006015">
    <property type="entry name" value="Universal_stress_UspA"/>
</dbReference>
<dbReference type="PRINTS" id="PR01438">
    <property type="entry name" value="UNVRSLSTRESS"/>
</dbReference>
<dbReference type="InterPro" id="IPR006016">
    <property type="entry name" value="UspA"/>
</dbReference>
<gene>
    <name evidence="3" type="ORF">EA472_08170</name>
</gene>
<comment type="similarity">
    <text evidence="1">Belongs to the universal stress protein A family.</text>
</comment>
<proteinExistence type="inferred from homology"/>
<dbReference type="SUPFAM" id="SSF52402">
    <property type="entry name" value="Adenine nucleotide alpha hydrolases-like"/>
    <property type="match status" value="1"/>
</dbReference>
<dbReference type="Gene3D" id="3.40.50.620">
    <property type="entry name" value="HUPs"/>
    <property type="match status" value="1"/>
</dbReference>
<dbReference type="Proteomes" id="UP000281431">
    <property type="component" value="Unassembled WGS sequence"/>
</dbReference>
<reference evidence="3 4" key="1">
    <citation type="submission" date="2018-10" db="EMBL/GenBank/DDBJ databases">
        <title>Natrarchaeobius chitinivorans gen. nov., sp. nov., and Natrarchaeobius haloalkaliphilus sp. nov., alkaliphilic, chitin-utilizing haloarchaea from hypersaline alkaline lakes.</title>
        <authorList>
            <person name="Sorokin D.Y."/>
            <person name="Elcheninov A.G."/>
            <person name="Kostrikina N.A."/>
            <person name="Bale N.J."/>
            <person name="Sinninghe Damste J.S."/>
            <person name="Khijniak T.V."/>
            <person name="Kublanov I.V."/>
            <person name="Toshchakov S.V."/>
        </authorList>
    </citation>
    <scope>NUCLEOTIDE SEQUENCE [LARGE SCALE GENOMIC DNA]</scope>
    <source>
        <strain evidence="3 4">AArcht7</strain>
    </source>
</reference>
<dbReference type="PANTHER" id="PTHR46268">
    <property type="entry name" value="STRESS RESPONSE PROTEIN NHAX"/>
    <property type="match status" value="1"/>
</dbReference>
<evidence type="ECO:0000313" key="4">
    <source>
        <dbReference type="Proteomes" id="UP000281431"/>
    </source>
</evidence>
<keyword evidence="4" id="KW-1185">Reference proteome</keyword>
<evidence type="ECO:0000259" key="2">
    <source>
        <dbReference type="Pfam" id="PF00582"/>
    </source>
</evidence>
<dbReference type="OrthoDB" id="105697at2157"/>
<dbReference type="InterPro" id="IPR014729">
    <property type="entry name" value="Rossmann-like_a/b/a_fold"/>
</dbReference>
<organism evidence="3 4">
    <name type="scientific">Natrarchaeobius chitinivorans</name>
    <dbReference type="NCBI Taxonomy" id="1679083"/>
    <lineage>
        <taxon>Archaea</taxon>
        <taxon>Methanobacteriati</taxon>
        <taxon>Methanobacteriota</taxon>
        <taxon>Stenosarchaea group</taxon>
        <taxon>Halobacteria</taxon>
        <taxon>Halobacteriales</taxon>
        <taxon>Natrialbaceae</taxon>
        <taxon>Natrarchaeobius</taxon>
    </lineage>
</organism>
<dbReference type="EMBL" id="REFZ01000004">
    <property type="protein sequence ID" value="RQH01410.1"/>
    <property type="molecule type" value="Genomic_DNA"/>
</dbReference>